<keyword evidence="2" id="KW-0812">Transmembrane</keyword>
<keyword evidence="5" id="KW-1185">Reference proteome</keyword>
<dbReference type="InterPro" id="IPR013783">
    <property type="entry name" value="Ig-like_fold"/>
</dbReference>
<keyword evidence="2" id="KW-0472">Membrane</keyword>
<feature type="domain" description="DUF11" evidence="3">
    <location>
        <begin position="120"/>
        <end position="212"/>
    </location>
</feature>
<dbReference type="AlphaFoldDB" id="A0A1S8ART9"/>
<feature type="compositionally biased region" description="Acidic residues" evidence="1">
    <location>
        <begin position="220"/>
        <end position="233"/>
    </location>
</feature>
<proteinExistence type="predicted"/>
<evidence type="ECO:0000256" key="1">
    <source>
        <dbReference type="SAM" id="MobiDB-lite"/>
    </source>
</evidence>
<name>A0A1S8ART9_9EURY</name>
<evidence type="ECO:0000313" key="5">
    <source>
        <dbReference type="Proteomes" id="UP000189370"/>
    </source>
</evidence>
<protein>
    <recommendedName>
        <fullName evidence="3">DUF11 domain-containing protein</fullName>
    </recommendedName>
</protein>
<feature type="transmembrane region" description="Helical" evidence="2">
    <location>
        <begin position="368"/>
        <end position="387"/>
    </location>
</feature>
<dbReference type="Gene3D" id="2.60.40.10">
    <property type="entry name" value="Immunoglobulins"/>
    <property type="match status" value="1"/>
</dbReference>
<feature type="region of interest" description="Disordered" evidence="1">
    <location>
        <begin position="44"/>
        <end position="112"/>
    </location>
</feature>
<evidence type="ECO:0000259" key="3">
    <source>
        <dbReference type="Pfam" id="PF01345"/>
    </source>
</evidence>
<dbReference type="PANTHER" id="PTHR35902:SF3">
    <property type="entry name" value="NPCBM-ASSOCIATED, NEW3 DOMAIN OF ALPHA-GALACTOSIDASE"/>
    <property type="match status" value="1"/>
</dbReference>
<dbReference type="RefSeq" id="WP_076148568.1">
    <property type="nucleotide sequence ID" value="NZ_LWLN01000002.1"/>
</dbReference>
<sequence>MEGREGSPSRQRRQTAIAACSLLLAGLLATGLVAATATFTSEAATPKRDVFPQDDTNTTGPVAGPMENESERPTDTAAENGTAAQSFAENDTSAPPAAAPPATDPQLVQGPDGNVTVAVAENQSVRAGDATPIALEVTNDGDRQATDVVVTVRTADGAVTFGPSTAPQTTRSIAIAELGSGDTETVDVEVAAARVDPGTYPLFASVQYRVDAESAADGADRDDADELNDDEEDKTVRTGGPTLLGIAVTESRSFDVTPVDDGIPVDSTGTYEVRIANEGEATVTGVVATVEAQPPLSSDSPTAYVGTLEPGDSKTARFALESSPDAVETTTSVTITLSHDTDTDGRTSAEPVPVPVTIVDDEDTDVDAAGPFAAVALVFVLAAIWWVRRR</sequence>
<reference evidence="5" key="1">
    <citation type="submission" date="2016-04" db="EMBL/GenBank/DDBJ databases">
        <authorList>
            <person name="Chen S.-C."/>
            <person name="Lai M.-C."/>
        </authorList>
    </citation>
    <scope>NUCLEOTIDE SEQUENCE [LARGE SCALE GENOMIC DNA]</scope>
    <source>
        <strain evidence="5">AB14</strain>
    </source>
</reference>
<evidence type="ECO:0000313" key="4">
    <source>
        <dbReference type="EMBL" id="OLZ39251.1"/>
    </source>
</evidence>
<dbReference type="Proteomes" id="UP000189370">
    <property type="component" value="Unassembled WGS sequence"/>
</dbReference>
<dbReference type="PANTHER" id="PTHR35902">
    <property type="entry name" value="S-LAYER DOMAIN-LIKE PROTEIN-RELATED"/>
    <property type="match status" value="1"/>
</dbReference>
<dbReference type="InterPro" id="IPR001434">
    <property type="entry name" value="OmcB-like_DUF11"/>
</dbReference>
<dbReference type="OrthoDB" id="170531at2157"/>
<dbReference type="EMBL" id="LWLN01000002">
    <property type="protein sequence ID" value="OLZ39251.1"/>
    <property type="molecule type" value="Genomic_DNA"/>
</dbReference>
<evidence type="ECO:0000256" key="2">
    <source>
        <dbReference type="SAM" id="Phobius"/>
    </source>
</evidence>
<comment type="caution">
    <text evidence="4">The sequence shown here is derived from an EMBL/GenBank/DDBJ whole genome shotgun (WGS) entry which is preliminary data.</text>
</comment>
<organism evidence="4 5">
    <name type="scientific">Natrinema saccharevitans</name>
    <dbReference type="NCBI Taxonomy" id="301967"/>
    <lineage>
        <taxon>Archaea</taxon>
        <taxon>Methanobacteriati</taxon>
        <taxon>Methanobacteriota</taxon>
        <taxon>Stenosarchaea group</taxon>
        <taxon>Halobacteria</taxon>
        <taxon>Halobacteriales</taxon>
        <taxon>Natrialbaceae</taxon>
        <taxon>Natrinema</taxon>
    </lineage>
</organism>
<gene>
    <name evidence="4" type="ORF">A6E15_17755</name>
</gene>
<feature type="compositionally biased region" description="Polar residues" evidence="1">
    <location>
        <begin position="77"/>
        <end position="93"/>
    </location>
</feature>
<feature type="region of interest" description="Disordered" evidence="1">
    <location>
        <begin position="214"/>
        <end position="239"/>
    </location>
</feature>
<dbReference type="Pfam" id="PF01345">
    <property type="entry name" value="DUF11"/>
    <property type="match status" value="1"/>
</dbReference>
<accession>A0A1S8ART9</accession>
<keyword evidence="2" id="KW-1133">Transmembrane helix</keyword>